<dbReference type="Gene3D" id="1.10.10.10">
    <property type="entry name" value="Winged helix-like DNA-binding domain superfamily/Winged helix DNA-binding domain"/>
    <property type="match status" value="1"/>
</dbReference>
<reference evidence="1 2" key="1">
    <citation type="submission" date="2018-12" db="EMBL/GenBank/DDBJ databases">
        <title>Complete genome sequence of Haloplanus rallus MBLA0036.</title>
        <authorList>
            <person name="Nam Y.-d."/>
            <person name="Kang J."/>
            <person name="Chung W.-H."/>
            <person name="Park Y.S."/>
        </authorList>
    </citation>
    <scope>NUCLEOTIDE SEQUENCE [LARGE SCALE GENOMIC DNA]</scope>
    <source>
        <strain evidence="1 2">MBLA0036</strain>
    </source>
</reference>
<evidence type="ECO:0000313" key="1">
    <source>
        <dbReference type="EMBL" id="QGX94370.1"/>
    </source>
</evidence>
<dbReference type="GeneID" id="43369062"/>
<dbReference type="SUPFAM" id="SSF46689">
    <property type="entry name" value="Homeodomain-like"/>
    <property type="match status" value="1"/>
</dbReference>
<dbReference type="InterPro" id="IPR009057">
    <property type="entry name" value="Homeodomain-like_sf"/>
</dbReference>
<dbReference type="RefSeq" id="WP_157688605.1">
    <property type="nucleotide sequence ID" value="NZ_CP034345.1"/>
</dbReference>
<dbReference type="Proteomes" id="UP000428325">
    <property type="component" value="Chromosome"/>
</dbReference>
<sequence length="142" mass="16456">MPTLDSVSVETLRDELRRVDSPKAAQRLMIAIAHKDGVSQTTLARRYGYSRKTVYNWLTRLERESLSAALEDDPKPGRPSRLDDAERRRLEAHLRMDPAAFEYDHSEWTPELVRRHLSDAFDVSYTLRSARTILNEATSEER</sequence>
<accession>A0A6B9FDA2</accession>
<proteinExistence type="predicted"/>
<dbReference type="InterPro" id="IPR036388">
    <property type="entry name" value="WH-like_DNA-bd_sf"/>
</dbReference>
<protein>
    <submittedName>
        <fullName evidence="1">Helix-turn-helix domain-containing protein</fullName>
    </submittedName>
</protein>
<dbReference type="AlphaFoldDB" id="A0A6B9FDA2"/>
<dbReference type="OrthoDB" id="195008at2157"/>
<name>A0A6B9FDA2_9EURY</name>
<gene>
    <name evidence="1" type="ORF">EI982_05985</name>
</gene>
<evidence type="ECO:0000313" key="2">
    <source>
        <dbReference type="Proteomes" id="UP000428325"/>
    </source>
</evidence>
<dbReference type="KEGG" id="hra:EI982_05985"/>
<organism evidence="1 2">
    <name type="scientific">Haloplanus rallus</name>
    <dbReference type="NCBI Taxonomy" id="1816183"/>
    <lineage>
        <taxon>Archaea</taxon>
        <taxon>Methanobacteriati</taxon>
        <taxon>Methanobacteriota</taxon>
        <taxon>Stenosarchaea group</taxon>
        <taxon>Halobacteria</taxon>
        <taxon>Halobacteriales</taxon>
        <taxon>Haloferacaceae</taxon>
        <taxon>Haloplanus</taxon>
    </lineage>
</organism>
<keyword evidence="2" id="KW-1185">Reference proteome</keyword>
<dbReference type="EMBL" id="CP034345">
    <property type="protein sequence ID" value="QGX94370.1"/>
    <property type="molecule type" value="Genomic_DNA"/>
</dbReference>
<dbReference type="Pfam" id="PF13565">
    <property type="entry name" value="HTH_32"/>
    <property type="match status" value="1"/>
</dbReference>